<accession>A0A645FZ33</accession>
<dbReference type="SUPFAM" id="SSF54593">
    <property type="entry name" value="Glyoxalase/Bleomycin resistance protein/Dihydroxybiphenyl dioxygenase"/>
    <property type="match status" value="1"/>
</dbReference>
<reference evidence="2" key="1">
    <citation type="submission" date="2019-08" db="EMBL/GenBank/DDBJ databases">
        <authorList>
            <person name="Kucharzyk K."/>
            <person name="Murdoch R.W."/>
            <person name="Higgins S."/>
            <person name="Loffler F."/>
        </authorList>
    </citation>
    <scope>NUCLEOTIDE SEQUENCE</scope>
</reference>
<dbReference type="Pfam" id="PF00903">
    <property type="entry name" value="Glyoxalase"/>
    <property type="match status" value="1"/>
</dbReference>
<dbReference type="InterPro" id="IPR029068">
    <property type="entry name" value="Glyas_Bleomycin-R_OHBP_Dase"/>
</dbReference>
<feature type="domain" description="Glyoxalase/fosfomycin resistance/dioxygenase" evidence="1">
    <location>
        <begin position="37"/>
        <end position="90"/>
    </location>
</feature>
<protein>
    <recommendedName>
        <fullName evidence="1">Glyoxalase/fosfomycin resistance/dioxygenase domain-containing protein</fullName>
    </recommendedName>
</protein>
<name>A0A645FZ33_9ZZZZ</name>
<sequence>MTDVVLFQTLGPILALSSWEHLADGAQLSSGGTGFRGQRLVSHFRTDAQVRAAYEEWLAAGGYSVRPPTDRDWGAYTAIVADPDAHLWEFVHHPRQDLVRFNMFGQLELS</sequence>
<dbReference type="PANTHER" id="PTHR36503:SF1">
    <property type="entry name" value="BLR2520 PROTEIN"/>
    <property type="match status" value="1"/>
</dbReference>
<dbReference type="EMBL" id="VSSQ01066317">
    <property type="protein sequence ID" value="MPN18889.1"/>
    <property type="molecule type" value="Genomic_DNA"/>
</dbReference>
<dbReference type="Gene3D" id="3.10.180.10">
    <property type="entry name" value="2,3-Dihydroxybiphenyl 1,2-Dioxygenase, domain 1"/>
    <property type="match status" value="1"/>
</dbReference>
<evidence type="ECO:0000259" key="1">
    <source>
        <dbReference type="Pfam" id="PF00903"/>
    </source>
</evidence>
<dbReference type="PANTHER" id="PTHR36503">
    <property type="entry name" value="BLR2520 PROTEIN"/>
    <property type="match status" value="1"/>
</dbReference>
<dbReference type="InterPro" id="IPR004360">
    <property type="entry name" value="Glyas_Fos-R_dOase_dom"/>
</dbReference>
<evidence type="ECO:0000313" key="2">
    <source>
        <dbReference type="EMBL" id="MPN18889.1"/>
    </source>
</evidence>
<comment type="caution">
    <text evidence="2">The sequence shown here is derived from an EMBL/GenBank/DDBJ whole genome shotgun (WGS) entry which is preliminary data.</text>
</comment>
<proteinExistence type="predicted"/>
<dbReference type="AlphaFoldDB" id="A0A645FZ33"/>
<gene>
    <name evidence="2" type="ORF">SDC9_166254</name>
</gene>
<organism evidence="2">
    <name type="scientific">bioreactor metagenome</name>
    <dbReference type="NCBI Taxonomy" id="1076179"/>
    <lineage>
        <taxon>unclassified sequences</taxon>
        <taxon>metagenomes</taxon>
        <taxon>ecological metagenomes</taxon>
    </lineage>
</organism>